<gene>
    <name evidence="3" type="ORF">VPNG_03220</name>
</gene>
<dbReference type="AlphaFoldDB" id="A0A423XEH3"/>
<protein>
    <submittedName>
        <fullName evidence="3">Uncharacterized protein</fullName>
    </submittedName>
</protein>
<feature type="region of interest" description="Disordered" evidence="2">
    <location>
        <begin position="197"/>
        <end position="312"/>
    </location>
</feature>
<accession>A0A423XEH3</accession>
<dbReference type="InParanoid" id="A0A423XEH3"/>
<proteinExistence type="predicted"/>
<evidence type="ECO:0000256" key="2">
    <source>
        <dbReference type="SAM" id="MobiDB-lite"/>
    </source>
</evidence>
<feature type="compositionally biased region" description="Low complexity" evidence="2">
    <location>
        <begin position="237"/>
        <end position="251"/>
    </location>
</feature>
<feature type="compositionally biased region" description="Pro residues" evidence="2">
    <location>
        <begin position="301"/>
        <end position="312"/>
    </location>
</feature>
<name>A0A423XEH3_9PEZI</name>
<evidence type="ECO:0000256" key="1">
    <source>
        <dbReference type="SAM" id="Coils"/>
    </source>
</evidence>
<comment type="caution">
    <text evidence="3">The sequence shown here is derived from an EMBL/GenBank/DDBJ whole genome shotgun (WGS) entry which is preliminary data.</text>
</comment>
<feature type="coiled-coil region" evidence="1">
    <location>
        <begin position="137"/>
        <end position="172"/>
    </location>
</feature>
<feature type="compositionally biased region" description="Low complexity" evidence="2">
    <location>
        <begin position="37"/>
        <end position="50"/>
    </location>
</feature>
<dbReference type="OrthoDB" id="3439820at2759"/>
<evidence type="ECO:0000313" key="3">
    <source>
        <dbReference type="EMBL" id="ROW14549.1"/>
    </source>
</evidence>
<sequence>MSIASNLRKLLPGNRSERGHTLRKRGYHYPETIDNPSKTASKSGSSDSYSQQNTADILVGWDPVIERLPSRPSTSKDPSTCSPTQQIYLERREKRRLRRSLKDSGDFLGVQGINPVTGELDVLTPTTSSAGEFASLTKAVQDKRDSYEKARRRLEIEKLQKWERDKQAIRAEHRNLVRWKKKRTGWSSAVEPDLSPIAQSSAATTPRGEASLETVVRTPSVRRSSENYIAGSHGPDTMTPGQSSSTPTSGPRRAAPPSEIRLSMYHSNTQPSYASHLTVSSQRSYSDLIPVESEFPRDPSPKPPKIGPKPVG</sequence>
<evidence type="ECO:0000313" key="4">
    <source>
        <dbReference type="Proteomes" id="UP000285146"/>
    </source>
</evidence>
<feature type="region of interest" description="Disordered" evidence="2">
    <location>
        <begin position="1"/>
        <end position="52"/>
    </location>
</feature>
<dbReference type="Proteomes" id="UP000285146">
    <property type="component" value="Unassembled WGS sequence"/>
</dbReference>
<reference evidence="3 4" key="1">
    <citation type="submission" date="2015-09" db="EMBL/GenBank/DDBJ databases">
        <title>Host preference determinants of Valsa canker pathogens revealed by comparative genomics.</title>
        <authorList>
            <person name="Yin Z."/>
            <person name="Huang L."/>
        </authorList>
    </citation>
    <scope>NUCLEOTIDE SEQUENCE [LARGE SCALE GENOMIC DNA]</scope>
    <source>
        <strain evidence="3 4">SXYLt</strain>
    </source>
</reference>
<keyword evidence="4" id="KW-1185">Reference proteome</keyword>
<dbReference type="STRING" id="1230097.A0A423XEH3"/>
<feature type="compositionally biased region" description="Polar residues" evidence="2">
    <location>
        <begin position="265"/>
        <end position="285"/>
    </location>
</feature>
<dbReference type="EMBL" id="LKEB01000013">
    <property type="protein sequence ID" value="ROW14549.1"/>
    <property type="molecule type" value="Genomic_DNA"/>
</dbReference>
<organism evidence="3 4">
    <name type="scientific">Cytospora leucostoma</name>
    <dbReference type="NCBI Taxonomy" id="1230097"/>
    <lineage>
        <taxon>Eukaryota</taxon>
        <taxon>Fungi</taxon>
        <taxon>Dikarya</taxon>
        <taxon>Ascomycota</taxon>
        <taxon>Pezizomycotina</taxon>
        <taxon>Sordariomycetes</taxon>
        <taxon>Sordariomycetidae</taxon>
        <taxon>Diaporthales</taxon>
        <taxon>Cytosporaceae</taxon>
        <taxon>Cytospora</taxon>
    </lineage>
</organism>
<keyword evidence="1" id="KW-0175">Coiled coil</keyword>